<keyword evidence="1" id="KW-0472">Membrane</keyword>
<name>A0A2P2Q9Y8_RHIMU</name>
<reference evidence="2" key="1">
    <citation type="submission" date="2018-02" db="EMBL/GenBank/DDBJ databases">
        <title>Rhizophora mucronata_Transcriptome.</title>
        <authorList>
            <person name="Meera S.P."/>
            <person name="Sreeshan A."/>
            <person name="Augustine A."/>
        </authorList>
    </citation>
    <scope>NUCLEOTIDE SEQUENCE</scope>
    <source>
        <tissue evidence="2">Leaf</tissue>
    </source>
</reference>
<keyword evidence="1" id="KW-1133">Transmembrane helix</keyword>
<sequence>MDQKPWESGILDQPCTSCLLKLSRPQRVLFSLFLLLHSLNKRHALEFLIFFFKGTITVITIINGTQS</sequence>
<feature type="transmembrane region" description="Helical" evidence="1">
    <location>
        <begin position="44"/>
        <end position="62"/>
    </location>
</feature>
<dbReference type="AlphaFoldDB" id="A0A2P2Q9Y8"/>
<evidence type="ECO:0000313" key="2">
    <source>
        <dbReference type="EMBL" id="MBX63822.1"/>
    </source>
</evidence>
<proteinExistence type="predicted"/>
<dbReference type="EMBL" id="GGEC01083338">
    <property type="protein sequence ID" value="MBX63822.1"/>
    <property type="molecule type" value="Transcribed_RNA"/>
</dbReference>
<evidence type="ECO:0000256" key="1">
    <source>
        <dbReference type="SAM" id="Phobius"/>
    </source>
</evidence>
<protein>
    <submittedName>
        <fullName evidence="2">Uncharacterized protein MANES_03G129600</fullName>
    </submittedName>
</protein>
<organism evidence="2">
    <name type="scientific">Rhizophora mucronata</name>
    <name type="common">Asiatic mangrove</name>
    <dbReference type="NCBI Taxonomy" id="61149"/>
    <lineage>
        <taxon>Eukaryota</taxon>
        <taxon>Viridiplantae</taxon>
        <taxon>Streptophyta</taxon>
        <taxon>Embryophyta</taxon>
        <taxon>Tracheophyta</taxon>
        <taxon>Spermatophyta</taxon>
        <taxon>Magnoliopsida</taxon>
        <taxon>eudicotyledons</taxon>
        <taxon>Gunneridae</taxon>
        <taxon>Pentapetalae</taxon>
        <taxon>rosids</taxon>
        <taxon>fabids</taxon>
        <taxon>Malpighiales</taxon>
        <taxon>Rhizophoraceae</taxon>
        <taxon>Rhizophora</taxon>
    </lineage>
</organism>
<accession>A0A2P2Q9Y8</accession>
<keyword evidence="1" id="KW-0812">Transmembrane</keyword>